<sequence length="1015" mass="109564">MNGPLRQSMHPAPGLVPSTANMLAIGNPPFLQNPAHMVQPSLSQGMGVPPNMNPSSAPMGILSNGQVPPNVTPRYGMQSNPMMQQHSAQQQRPPVLRQPQNPPHLAPGANPSLQMQMQSAQFPGIMQQQPTPNNAVRRVPSQPQPMPLGAMQNPAAANMGMNVNMSGLGMQSNMPAAMRQPQHPNQQSMRMQQQPPSMQITDMRNPPPNQGMQGMPRAPSTPQVMNSLPQPPSIGSMQHNGMQPPLQQNSFSNGGPMPSQQLSQPLSSSPRPPQNHTPSLSMGTPGPSQTPLSRPRMTPENSFIGYPQFPTNPSRINPNPLNYPNFAPPSTPPVPIDIPQTSPGMIHSQGTPTRSFPTSQQFEIPMDIYPPNFGSMPPPSSVPHPRPPSLTNPHPSPQQQPPNQQQQQASSSQQQQMQPRHQSPTHIDPLNPPHPQRPQSQPQQGPGRPPSQTATHTPRSSQMSLPQGQGLSNMQGPLTAMGRIPTSQQTHVLPVATLPTMPSRPPIISGGVPPLPPSVGPSVPMPNDVTPSSQAALQRTAALNSNNTHSGILRLLQFSNVLSGDAPKLHFWNEVVKEYFTPKAVMKLTLWRDNLRTEAKPFEIGVPILPRFFLVTTQSGVKSMTLTLDGARERPVPPFQGRSFVECMTAVWTYRYTNGYIVMLKGPLTVNAILTQVTPPNSTSQAPQYIWKFDDFTFDANAHEKFISLEYILGNRVIEWTPPSYAASMPGMSSQAQMQQHHIEEDKRCEEPRVLIDHGSIPGEPVNAFGIPQATMRCLELAESVSSMADLIAFVNDTQLGPLDALKAYANRIRETMAATGGGPMQQSQSQSMNPPLPQTMITNQNTNQNNNTNNGNNNNTGNSNNNTSLGPPYSSYPSTTTIGQSPSVTLYSSAPSSVTNPQPPNPPSSMNSPQNTSSSSSVNSPEKQLKTILQQQQIGTPGQSGSASSPAVSTGGTTNNTPAMSNTSLKRKQGDASSPTVGNSEQQPAKRGARKKGRTVLDAPKKRRRGKLTG</sequence>
<reference evidence="1" key="1">
    <citation type="submission" date="2021-10" db="EMBL/GenBank/DDBJ databases">
        <title>Psilocybe cubensis genome.</title>
        <authorList>
            <person name="Mckernan K.J."/>
            <person name="Crawford S."/>
            <person name="Trippe A."/>
            <person name="Kane L.T."/>
            <person name="Mclaughlin S."/>
        </authorList>
    </citation>
    <scope>NUCLEOTIDE SEQUENCE</scope>
    <source>
        <strain evidence="1">MGC-MH-2018</strain>
    </source>
</reference>
<name>A0ACB8H5F9_PSICU</name>
<organism evidence="1 2">
    <name type="scientific">Psilocybe cubensis</name>
    <name type="common">Psychedelic mushroom</name>
    <name type="synonym">Stropharia cubensis</name>
    <dbReference type="NCBI Taxonomy" id="181762"/>
    <lineage>
        <taxon>Eukaryota</taxon>
        <taxon>Fungi</taxon>
        <taxon>Dikarya</taxon>
        <taxon>Basidiomycota</taxon>
        <taxon>Agaricomycotina</taxon>
        <taxon>Agaricomycetes</taxon>
        <taxon>Agaricomycetidae</taxon>
        <taxon>Agaricales</taxon>
        <taxon>Agaricineae</taxon>
        <taxon>Strophariaceae</taxon>
        <taxon>Psilocybe</taxon>
    </lineage>
</organism>
<dbReference type="Proteomes" id="UP000664032">
    <property type="component" value="Unassembled WGS sequence"/>
</dbReference>
<keyword evidence="2" id="KW-1185">Reference proteome</keyword>
<evidence type="ECO:0000313" key="2">
    <source>
        <dbReference type="Proteomes" id="UP000664032"/>
    </source>
</evidence>
<protein>
    <submittedName>
        <fullName evidence="1">Adhesion defective protein 1</fullName>
    </submittedName>
</protein>
<accession>A0ACB8H5F9</accession>
<dbReference type="EMBL" id="JAFIQS020000004">
    <property type="protein sequence ID" value="KAH9483013.1"/>
    <property type="molecule type" value="Genomic_DNA"/>
</dbReference>
<gene>
    <name evidence="1" type="ORF">JR316_0005113</name>
</gene>
<comment type="caution">
    <text evidence="1">The sequence shown here is derived from an EMBL/GenBank/DDBJ whole genome shotgun (WGS) entry which is preliminary data.</text>
</comment>
<evidence type="ECO:0000313" key="1">
    <source>
        <dbReference type="EMBL" id="KAH9483013.1"/>
    </source>
</evidence>
<proteinExistence type="predicted"/>